<evidence type="ECO:0000256" key="7">
    <source>
        <dbReference type="SAM" id="Phobius"/>
    </source>
</evidence>
<dbReference type="STRING" id="1306861.A0A4U6XC59"/>
<dbReference type="AlphaFoldDB" id="A0A4U6XC59"/>
<evidence type="ECO:0000256" key="2">
    <source>
        <dbReference type="ARBA" id="ARBA00022692"/>
    </source>
</evidence>
<evidence type="ECO:0000259" key="8">
    <source>
        <dbReference type="Pfam" id="PF20684"/>
    </source>
</evidence>
<protein>
    <recommendedName>
        <fullName evidence="8">Rhodopsin domain-containing protein</fullName>
    </recommendedName>
</protein>
<dbReference type="Proteomes" id="UP000310108">
    <property type="component" value="Unassembled WGS sequence"/>
</dbReference>
<dbReference type="InterPro" id="IPR049326">
    <property type="entry name" value="Rhodopsin_dom_fungi"/>
</dbReference>
<organism evidence="9 10">
    <name type="scientific">Colletotrichum tanaceti</name>
    <dbReference type="NCBI Taxonomy" id="1306861"/>
    <lineage>
        <taxon>Eukaryota</taxon>
        <taxon>Fungi</taxon>
        <taxon>Dikarya</taxon>
        <taxon>Ascomycota</taxon>
        <taxon>Pezizomycotina</taxon>
        <taxon>Sordariomycetes</taxon>
        <taxon>Hypocreomycetidae</taxon>
        <taxon>Glomerellales</taxon>
        <taxon>Glomerellaceae</taxon>
        <taxon>Colletotrichum</taxon>
        <taxon>Colletotrichum destructivum species complex</taxon>
    </lineage>
</organism>
<feature type="transmembrane region" description="Helical" evidence="7">
    <location>
        <begin position="105"/>
        <end position="128"/>
    </location>
</feature>
<dbReference type="GO" id="GO:0016020">
    <property type="term" value="C:membrane"/>
    <property type="evidence" value="ECO:0007669"/>
    <property type="project" value="UniProtKB-SubCell"/>
</dbReference>
<reference evidence="9 10" key="1">
    <citation type="journal article" date="2019" name="PLoS ONE">
        <title>Comparative genome analysis indicates high evolutionary potential of pathogenicity genes in Colletotrichum tanaceti.</title>
        <authorList>
            <person name="Lelwala R.V."/>
            <person name="Korhonen P.K."/>
            <person name="Young N.D."/>
            <person name="Scott J.B."/>
            <person name="Ades P.A."/>
            <person name="Gasser R.B."/>
            <person name="Taylor P.W.J."/>
        </authorList>
    </citation>
    <scope>NUCLEOTIDE SEQUENCE [LARGE SCALE GENOMIC DNA]</scope>
    <source>
        <strain evidence="9">BRIP57314</strain>
    </source>
</reference>
<gene>
    <name evidence="9" type="ORF">CTA1_2368</name>
</gene>
<proteinExistence type="inferred from homology"/>
<feature type="transmembrane region" description="Helical" evidence="7">
    <location>
        <begin position="140"/>
        <end position="169"/>
    </location>
</feature>
<dbReference type="PANTHER" id="PTHR33048">
    <property type="entry name" value="PTH11-LIKE INTEGRAL MEMBRANE PROTEIN (AFU_ORTHOLOGUE AFUA_5G11245)"/>
    <property type="match status" value="1"/>
</dbReference>
<evidence type="ECO:0000256" key="1">
    <source>
        <dbReference type="ARBA" id="ARBA00004141"/>
    </source>
</evidence>
<dbReference type="EMBL" id="PJEX01000192">
    <property type="protein sequence ID" value="TKW53311.1"/>
    <property type="molecule type" value="Genomic_DNA"/>
</dbReference>
<accession>A0A4U6XC59</accession>
<dbReference type="InterPro" id="IPR052337">
    <property type="entry name" value="SAT4-like"/>
</dbReference>
<evidence type="ECO:0000256" key="3">
    <source>
        <dbReference type="ARBA" id="ARBA00022989"/>
    </source>
</evidence>
<dbReference type="Pfam" id="PF20684">
    <property type="entry name" value="Fung_rhodopsin"/>
    <property type="match status" value="1"/>
</dbReference>
<feature type="domain" description="Rhodopsin" evidence="8">
    <location>
        <begin position="43"/>
        <end position="285"/>
    </location>
</feature>
<keyword evidence="3 7" id="KW-1133">Transmembrane helix</keyword>
<keyword evidence="4 7" id="KW-0472">Membrane</keyword>
<keyword evidence="2 7" id="KW-0812">Transmembrane</keyword>
<evidence type="ECO:0000313" key="10">
    <source>
        <dbReference type="Proteomes" id="UP000310108"/>
    </source>
</evidence>
<comment type="similarity">
    <text evidence="5">Belongs to the SAT4 family.</text>
</comment>
<evidence type="ECO:0000256" key="5">
    <source>
        <dbReference type="ARBA" id="ARBA00038359"/>
    </source>
</evidence>
<sequence length="411" mass="45243">MMNDTNGTAADFVDPAWAAESNTARIIALVTVFHLLALFSVGLRVYARVWMIRATGWDDLMIILSAVCAIGGWSIFIVQADHGLGKHSRTIDKKSDYVTFQHASFWQTIISATAALMWLKLSIALGLLRLSTTKWFKWSLYAILGITLFYSLGGMLAMFVTCNPISGYWDKSTNPLPKCHGHGYVNTFGIVNTAFNIFTDVVLSTLHVPILWNLQMKLKLKLYAIGILSLGYFAVAMGIVKAYYQATADSDPDKTFNRNIQFWGFLQLQVGILAACAPTLKPLVNSLLDLSAHGSPARGGPFSEHSKQSSSGARTLASVRSRTREQARRRNQYELGERAEGTVVGHGEERESDGGARDAAAATTVIVIDEGGSRREEGRAPRRAVDDKLFMGIVKTTEFSVTQEGRPGRRR</sequence>
<keyword evidence="10" id="KW-1185">Reference proteome</keyword>
<feature type="transmembrane region" description="Helical" evidence="7">
    <location>
        <begin position="222"/>
        <end position="240"/>
    </location>
</feature>
<feature type="region of interest" description="Disordered" evidence="6">
    <location>
        <begin position="298"/>
        <end position="362"/>
    </location>
</feature>
<feature type="transmembrane region" description="Helical" evidence="7">
    <location>
        <begin position="26"/>
        <end position="47"/>
    </location>
</feature>
<feature type="transmembrane region" description="Helical" evidence="7">
    <location>
        <begin position="59"/>
        <end position="78"/>
    </location>
</feature>
<name>A0A4U6XC59_9PEZI</name>
<evidence type="ECO:0000256" key="4">
    <source>
        <dbReference type="ARBA" id="ARBA00023136"/>
    </source>
</evidence>
<comment type="subcellular location">
    <subcellularLocation>
        <location evidence="1">Membrane</location>
        <topology evidence="1">Multi-pass membrane protein</topology>
    </subcellularLocation>
</comment>
<comment type="caution">
    <text evidence="9">The sequence shown here is derived from an EMBL/GenBank/DDBJ whole genome shotgun (WGS) entry which is preliminary data.</text>
</comment>
<feature type="compositionally biased region" description="Basic and acidic residues" evidence="6">
    <location>
        <begin position="322"/>
        <end position="356"/>
    </location>
</feature>
<dbReference type="PANTHER" id="PTHR33048:SF167">
    <property type="entry name" value="INTEGRAL MEMBRANE PROTEIN"/>
    <property type="match status" value="1"/>
</dbReference>
<evidence type="ECO:0000313" key="9">
    <source>
        <dbReference type="EMBL" id="TKW53311.1"/>
    </source>
</evidence>
<evidence type="ECO:0000256" key="6">
    <source>
        <dbReference type="SAM" id="MobiDB-lite"/>
    </source>
</evidence>